<dbReference type="InterPro" id="IPR000566">
    <property type="entry name" value="Lipocln_cytosolic_FA-bd_dom"/>
</dbReference>
<evidence type="ECO:0000259" key="6">
    <source>
        <dbReference type="Pfam" id="PF00061"/>
    </source>
</evidence>
<dbReference type="GO" id="GO:0005576">
    <property type="term" value="C:extracellular region"/>
    <property type="evidence" value="ECO:0007669"/>
    <property type="project" value="UniProtKB-SubCell"/>
</dbReference>
<dbReference type="AGR" id="RGD:1306341"/>
<dbReference type="InterPro" id="IPR012674">
    <property type="entry name" value="Calycin"/>
</dbReference>
<evidence type="ECO:0000256" key="5">
    <source>
        <dbReference type="ARBA" id="ARBA00023157"/>
    </source>
</evidence>
<dbReference type="Ensembl" id="ENSRNOT00000109099.2">
    <property type="protein sequence ID" value="ENSRNOP00000086331.2"/>
    <property type="gene ID" value="ENSRNOG00000027821.6"/>
</dbReference>
<dbReference type="PRINTS" id="PR01221">
    <property type="entry name" value="MAJORURINARY"/>
</dbReference>
<keyword evidence="5" id="KW-1015">Disulfide bond</keyword>
<keyword evidence="3" id="KW-0964">Secreted</keyword>
<evidence type="ECO:0000256" key="1">
    <source>
        <dbReference type="ARBA" id="ARBA00004613"/>
    </source>
</evidence>
<dbReference type="GeneTree" id="ENSGT01050000244868"/>
<evidence type="ECO:0000256" key="2">
    <source>
        <dbReference type="ARBA" id="ARBA00006889"/>
    </source>
</evidence>
<dbReference type="CDD" id="cd19429">
    <property type="entry name" value="lipocalin_9"/>
    <property type="match status" value="1"/>
</dbReference>
<dbReference type="Gene3D" id="2.40.128.20">
    <property type="match status" value="1"/>
</dbReference>
<dbReference type="PANTHER" id="PTHR11430">
    <property type="entry name" value="LIPOCALIN"/>
    <property type="match status" value="1"/>
</dbReference>
<evidence type="ECO:0000256" key="4">
    <source>
        <dbReference type="ARBA" id="ARBA00022729"/>
    </source>
</evidence>
<comment type="subcellular location">
    <subcellularLocation>
        <location evidence="1">Secreted</location>
    </subcellularLocation>
</comment>
<keyword evidence="4" id="KW-0732">Signal</keyword>
<evidence type="ECO:0000256" key="3">
    <source>
        <dbReference type="ARBA" id="ARBA00022525"/>
    </source>
</evidence>
<evidence type="ECO:0000313" key="7">
    <source>
        <dbReference type="Ensembl" id="ENSRNOP00000086331.2"/>
    </source>
</evidence>
<dbReference type="Pfam" id="PF00061">
    <property type="entry name" value="Lipocalin"/>
    <property type="match status" value="1"/>
</dbReference>
<organism evidence="7 8">
    <name type="scientific">Rattus norvegicus</name>
    <name type="common">Rat</name>
    <dbReference type="NCBI Taxonomy" id="10116"/>
    <lineage>
        <taxon>Eukaryota</taxon>
        <taxon>Metazoa</taxon>
        <taxon>Chordata</taxon>
        <taxon>Craniata</taxon>
        <taxon>Vertebrata</taxon>
        <taxon>Euteleostomi</taxon>
        <taxon>Mammalia</taxon>
        <taxon>Eutheria</taxon>
        <taxon>Euarchontoglires</taxon>
        <taxon>Glires</taxon>
        <taxon>Rodentia</taxon>
        <taxon>Myomorpha</taxon>
        <taxon>Muroidea</taxon>
        <taxon>Muridae</taxon>
        <taxon>Murinae</taxon>
        <taxon>Rattus</taxon>
    </lineage>
</organism>
<reference evidence="7" key="1">
    <citation type="submission" date="2024-01" db="EMBL/GenBank/DDBJ databases">
        <title>GRCr8: a new rat reference genome assembly contstructed from accurate long reads and long range scaffolding.</title>
        <authorList>
            <person name="Doris P.A."/>
            <person name="Kalbfleisch T."/>
            <person name="Li K."/>
            <person name="Howe K."/>
            <person name="Wood J."/>
        </authorList>
    </citation>
    <scope>NUCLEOTIDE SEQUENCE [LARGE SCALE GENOMIC DNA]</scope>
    <source>
        <strain evidence="7">Brown Norway</strain>
    </source>
</reference>
<protein>
    <submittedName>
        <fullName evidence="7">Lipocalin 9</fullName>
    </submittedName>
</protein>
<dbReference type="AlphaFoldDB" id="A0A8I6GET9"/>
<dbReference type="PANTHER" id="PTHR11430:SF28">
    <property type="entry name" value="EPIDIDYMAL-SPECIFIC LIPOCALIN-9"/>
    <property type="match status" value="1"/>
</dbReference>
<dbReference type="Proteomes" id="UP000002494">
    <property type="component" value="Chromosome 3"/>
</dbReference>
<comment type="similarity">
    <text evidence="2">Belongs to the calycin superfamily. Lipocalin family.</text>
</comment>
<feature type="domain" description="Lipocalin/cytosolic fatty-acid binding" evidence="6">
    <location>
        <begin position="38"/>
        <end position="177"/>
    </location>
</feature>
<dbReference type="InterPro" id="IPR002345">
    <property type="entry name" value="Lipocalin"/>
</dbReference>
<evidence type="ECO:0000313" key="8">
    <source>
        <dbReference type="Proteomes" id="UP000002494"/>
    </source>
</evidence>
<proteinExistence type="inferred from homology"/>
<dbReference type="RGD" id="1306341">
    <property type="gene designation" value="Lcn9"/>
</dbReference>
<reference evidence="7" key="3">
    <citation type="submission" date="2025-09" db="UniProtKB">
        <authorList>
            <consortium name="Ensembl"/>
        </authorList>
    </citation>
    <scope>IDENTIFICATION</scope>
    <source>
        <strain evidence="7">Brown Norway</strain>
    </source>
</reference>
<dbReference type="InterPro" id="IPR002971">
    <property type="entry name" value="Maj_urinary"/>
</dbReference>
<dbReference type="PRINTS" id="PR00179">
    <property type="entry name" value="LIPOCALIN"/>
</dbReference>
<name>A0A8I6GET9_RAT</name>
<sequence length="217" mass="24332">MLQYQGRRRRGSKADSHQASYGVLCSSHSRVVMQMKISGVWHLVSMASDNMTYIEEKGDLRLFIRNIQFLNNSNLQFDFHIMIHGECVAVTVVCEKTKNSGEFSIAYEGENKVLLVETDYTMYAIFHMQNIKNGTRTQVLALYGRFMQIDETYQERFENICKLYGLGSQNIIDMTNKGRVPFSDAERPGEGSLPPGVACTGALRIAVGGQGGARQAI</sequence>
<evidence type="ECO:0000313" key="9">
    <source>
        <dbReference type="RGD" id="1306341"/>
    </source>
</evidence>
<keyword evidence="8" id="KW-1185">Reference proteome</keyword>
<accession>A0A8I6GET9</accession>
<reference evidence="7" key="2">
    <citation type="submission" date="2025-08" db="UniProtKB">
        <authorList>
            <consortium name="Ensembl"/>
        </authorList>
    </citation>
    <scope>IDENTIFICATION</scope>
    <source>
        <strain evidence="7">Brown Norway</strain>
    </source>
</reference>
<dbReference type="SUPFAM" id="SSF50814">
    <property type="entry name" value="Lipocalins"/>
    <property type="match status" value="1"/>
</dbReference>
<gene>
    <name evidence="7 9" type="primary">Lcn9</name>
</gene>
<dbReference type="GO" id="GO:0036094">
    <property type="term" value="F:small molecule binding"/>
    <property type="evidence" value="ECO:0007669"/>
    <property type="project" value="InterPro"/>
</dbReference>